<comment type="subcellular location">
    <subcellularLocation>
        <location evidence="1">Membrane</location>
    </subcellularLocation>
    <subcellularLocation>
        <location evidence="1">Endosome</location>
    </subcellularLocation>
</comment>
<proteinExistence type="inferred from homology"/>
<dbReference type="GO" id="GO:1901890">
    <property type="term" value="P:positive regulation of cell junction assembly"/>
    <property type="evidence" value="ECO:0007669"/>
    <property type="project" value="TreeGrafter"/>
</dbReference>
<dbReference type="GO" id="GO:0002020">
    <property type="term" value="F:protease binding"/>
    <property type="evidence" value="ECO:0007669"/>
    <property type="project" value="TreeGrafter"/>
</dbReference>
<dbReference type="GO" id="GO:2000049">
    <property type="term" value="P:positive regulation of cell-cell adhesion mediated by cadherin"/>
    <property type="evidence" value="ECO:0007669"/>
    <property type="project" value="TreeGrafter"/>
</dbReference>
<dbReference type="GO" id="GO:0002090">
    <property type="term" value="P:regulation of receptor internalization"/>
    <property type="evidence" value="ECO:0007669"/>
    <property type="project" value="TreeGrafter"/>
</dbReference>
<dbReference type="PANTHER" id="PTHR13806:SF46">
    <property type="entry name" value="FLOTILLIN-1-RELATED"/>
    <property type="match status" value="1"/>
</dbReference>
<reference evidence="3" key="1">
    <citation type="submission" date="2025-08" db="UniProtKB">
        <authorList>
            <consortium name="Ensembl"/>
        </authorList>
    </citation>
    <scope>IDENTIFICATION</scope>
</reference>
<feature type="region of interest" description="Disordered" evidence="2">
    <location>
        <begin position="220"/>
        <end position="243"/>
    </location>
</feature>
<feature type="compositionally biased region" description="Gly residues" evidence="2">
    <location>
        <begin position="220"/>
        <end position="238"/>
    </location>
</feature>
<keyword evidence="1" id="KW-0472">Membrane</keyword>
<comment type="similarity">
    <text evidence="1">Belongs to the band 7/mec-2 family. Flotillin subfamily.</text>
</comment>
<sequence length="621" mass="64645">MSQPPASPAVPAVSPCPPISYCPHILLYPSLSLCAPASPMSPQEARARQEQVSAQLLSETAMAQAQRDFQVQQALCDAAVNARKAQADLAYQLQVARTKQQIEEQRAQVLVVERAQQAQLQEHEIGRRERELEATVRKPAEAERYRLERLAEAQRSQMMMQAEAEAEAMKVSLGGGTRHLGGAGAGGSQGTQVSGWGRGGAMTGVPGVWLTQACHAGDGGGAGGGGGRPGAGGGGADGGEGRGVRAVPGGRCCRHGAAAAPPGGRGGSAATAGDTACDVGGRWLRGHRGVAVTGGDPGRRHPPARHRRGPHGSQRHPGRPEEVRVPGLSQCHRIPKVPPRPQSATTCWCHPACEATPPPGSPVCTVSPSPGTPISPKCHHLPAMPCPQVPPYHPTFEVSPPPGASVPMVSPSPGTSSPKCHQLPAILCPQSATTPRCHRVPRVPPFRCASVLPWCHHPEMPPPHSANVSPKCHQPPVPSPPTPSEAGVSPGWRICPRVPRSLKAAASALARPGSLRGQWVWGPPEGTRVSPKGTVVGPHGRGTQRGCGDRATPGGRLVGGASPKVTWVLWQTPEGTWGEGGNGHDTGFPLPPPPRDPKGDRKDLGGGAGRAYRGHQRTWGP</sequence>
<feature type="compositionally biased region" description="Pro residues" evidence="2">
    <location>
        <begin position="473"/>
        <end position="483"/>
    </location>
</feature>
<reference evidence="3" key="2">
    <citation type="submission" date="2025-09" db="UniProtKB">
        <authorList>
            <consortium name="Ensembl"/>
        </authorList>
    </citation>
    <scope>IDENTIFICATION</scope>
</reference>
<dbReference type="GO" id="GO:0045807">
    <property type="term" value="P:positive regulation of endocytosis"/>
    <property type="evidence" value="ECO:0007669"/>
    <property type="project" value="TreeGrafter"/>
</dbReference>
<dbReference type="AlphaFoldDB" id="A0A8B9M846"/>
<organism evidence="3 4">
    <name type="scientific">Accipiter nisus</name>
    <name type="common">Eurasian sparrowhawk</name>
    <dbReference type="NCBI Taxonomy" id="211598"/>
    <lineage>
        <taxon>Eukaryota</taxon>
        <taxon>Metazoa</taxon>
        <taxon>Chordata</taxon>
        <taxon>Craniata</taxon>
        <taxon>Vertebrata</taxon>
        <taxon>Euteleostomi</taxon>
        <taxon>Archelosauria</taxon>
        <taxon>Archosauria</taxon>
        <taxon>Dinosauria</taxon>
        <taxon>Saurischia</taxon>
        <taxon>Theropoda</taxon>
        <taxon>Coelurosauria</taxon>
        <taxon>Aves</taxon>
        <taxon>Neognathae</taxon>
        <taxon>Neoaves</taxon>
        <taxon>Telluraves</taxon>
        <taxon>Accipitrimorphae</taxon>
        <taxon>Accipitriformes</taxon>
        <taxon>Accipitridae</taxon>
        <taxon>Accipitrinae</taxon>
        <taxon>Accipiter</taxon>
    </lineage>
</organism>
<evidence type="ECO:0000256" key="1">
    <source>
        <dbReference type="RuleBase" id="RU366054"/>
    </source>
</evidence>
<feature type="compositionally biased region" description="Basic residues" evidence="2">
    <location>
        <begin position="612"/>
        <end position="621"/>
    </location>
</feature>
<feature type="region of interest" description="Disordered" evidence="2">
    <location>
        <begin position="463"/>
        <end position="488"/>
    </location>
</feature>
<feature type="compositionally biased region" description="Basic and acidic residues" evidence="2">
    <location>
        <begin position="595"/>
        <end position="604"/>
    </location>
</feature>
<feature type="region of interest" description="Disordered" evidence="2">
    <location>
        <begin position="288"/>
        <end position="323"/>
    </location>
</feature>
<dbReference type="GO" id="GO:0072659">
    <property type="term" value="P:protein localization to plasma membrane"/>
    <property type="evidence" value="ECO:0007669"/>
    <property type="project" value="TreeGrafter"/>
</dbReference>
<evidence type="ECO:0000313" key="3">
    <source>
        <dbReference type="Ensembl" id="ENSANIP00000005455.1"/>
    </source>
</evidence>
<name>A0A8B9M846_9AVES</name>
<protein>
    <recommendedName>
        <fullName evidence="1">Flotillin</fullName>
    </recommendedName>
</protein>
<dbReference type="InterPro" id="IPR027705">
    <property type="entry name" value="Flotillin_fam"/>
</dbReference>
<feature type="region of interest" description="Disordered" evidence="2">
    <location>
        <begin position="520"/>
        <end position="560"/>
    </location>
</feature>
<evidence type="ECO:0000256" key="2">
    <source>
        <dbReference type="SAM" id="MobiDB-lite"/>
    </source>
</evidence>
<dbReference type="PANTHER" id="PTHR13806">
    <property type="entry name" value="FLOTILLIN-RELATED"/>
    <property type="match status" value="1"/>
</dbReference>
<feature type="region of interest" description="Disordered" evidence="2">
    <location>
        <begin position="575"/>
        <end position="621"/>
    </location>
</feature>
<feature type="compositionally biased region" description="Basic residues" evidence="2">
    <location>
        <begin position="300"/>
        <end position="317"/>
    </location>
</feature>
<keyword evidence="4" id="KW-1185">Reference proteome</keyword>
<dbReference type="GO" id="GO:0016600">
    <property type="term" value="C:flotillin complex"/>
    <property type="evidence" value="ECO:0007669"/>
    <property type="project" value="TreeGrafter"/>
</dbReference>
<accession>A0A8B9M846</accession>
<dbReference type="GO" id="GO:0005768">
    <property type="term" value="C:endosome"/>
    <property type="evidence" value="ECO:0007669"/>
    <property type="project" value="UniProtKB-SubCell"/>
</dbReference>
<dbReference type="GO" id="GO:0070528">
    <property type="term" value="P:protein kinase C signaling"/>
    <property type="evidence" value="ECO:0007669"/>
    <property type="project" value="TreeGrafter"/>
</dbReference>
<dbReference type="Ensembl" id="ENSANIT00000005632.1">
    <property type="protein sequence ID" value="ENSANIP00000005455.1"/>
    <property type="gene ID" value="ENSANIG00000003707.1"/>
</dbReference>
<dbReference type="Proteomes" id="UP000694541">
    <property type="component" value="Unplaced"/>
</dbReference>
<comment type="subunit">
    <text evidence="1">Heterooligomeric complex.</text>
</comment>
<evidence type="ECO:0000313" key="4">
    <source>
        <dbReference type="Proteomes" id="UP000694541"/>
    </source>
</evidence>